<dbReference type="InterPro" id="IPR021109">
    <property type="entry name" value="Peptidase_aspartic_dom_sf"/>
</dbReference>
<dbReference type="SUPFAM" id="SSF50630">
    <property type="entry name" value="Acid proteases"/>
    <property type="match status" value="1"/>
</dbReference>
<gene>
    <name evidence="6" type="ORF">ACFODZ_16510</name>
</gene>
<comment type="similarity">
    <text evidence="1">Belongs to the peptidase A1 family.</text>
</comment>
<organism evidence="6 7">
    <name type="scientific">Marinicella sediminis</name>
    <dbReference type="NCBI Taxonomy" id="1792834"/>
    <lineage>
        <taxon>Bacteria</taxon>
        <taxon>Pseudomonadati</taxon>
        <taxon>Pseudomonadota</taxon>
        <taxon>Gammaproteobacteria</taxon>
        <taxon>Lysobacterales</taxon>
        <taxon>Marinicellaceae</taxon>
        <taxon>Marinicella</taxon>
    </lineage>
</organism>
<accession>A0ABV7JCL4</accession>
<keyword evidence="7" id="KW-1185">Reference proteome</keyword>
<dbReference type="Gene3D" id="2.40.70.10">
    <property type="entry name" value="Acid Proteases"/>
    <property type="match status" value="2"/>
</dbReference>
<sequence length="420" mass="47094">MIKLNNTLKLPINLALGVGAYTTRLYIGSEQIPVDVLIDTGSSTLAIDLKKYQPEKDQHMNTTVYAQDVVYGNGGWAGPVLNTHIQLDHEDKHALEQAPLSVTCDEQQQNFQGADGIWGLAYHHLNKAYDVSSYLDQQTPALPATYPWPFTVSDDKGGISGFKSYLQQFPEHDITPLFTAFEANGIVANQFALLTHRSIEYVPEANLSQQDIAGLPENQGTFFIGFSGDHDIPSAGSTRVLHDAYYNTNLISIRVDGFKECPAPPLDDKHLHSFFSNAIIDSGSSFVMLQKKLYDYLHTCLQTINASFSELIKQSLTALQSGEGIFTNELQLDQWPDVIFTFEGLNGQITELRLSPQTYWQQHAKQANRWLFMIMTQMPQWPDQTICGLPLMNNYLCVFDRSELSTGVIHWLIKPVAEKT</sequence>
<dbReference type="PRINTS" id="PR00792">
    <property type="entry name" value="PEPSIN"/>
</dbReference>
<protein>
    <recommendedName>
        <fullName evidence="5">Peptidase A1 domain-containing protein</fullName>
    </recommendedName>
</protein>
<keyword evidence="3" id="KW-0732">Signal</keyword>
<dbReference type="PROSITE" id="PS51767">
    <property type="entry name" value="PEPTIDASE_A1"/>
    <property type="match status" value="1"/>
</dbReference>
<proteinExistence type="inferred from homology"/>
<dbReference type="RefSeq" id="WP_077412951.1">
    <property type="nucleotide sequence ID" value="NZ_JBHRTS010000010.1"/>
</dbReference>
<reference evidence="7" key="1">
    <citation type="journal article" date="2019" name="Int. J. Syst. Evol. Microbiol.">
        <title>The Global Catalogue of Microorganisms (GCM) 10K type strain sequencing project: providing services to taxonomists for standard genome sequencing and annotation.</title>
        <authorList>
            <consortium name="The Broad Institute Genomics Platform"/>
            <consortium name="The Broad Institute Genome Sequencing Center for Infectious Disease"/>
            <person name="Wu L."/>
            <person name="Ma J."/>
        </authorList>
    </citation>
    <scope>NUCLEOTIDE SEQUENCE [LARGE SCALE GENOMIC DNA]</scope>
    <source>
        <strain evidence="7">KCTC 42953</strain>
    </source>
</reference>
<feature type="domain" description="Peptidase A1" evidence="5">
    <location>
        <begin position="21"/>
        <end position="409"/>
    </location>
</feature>
<keyword evidence="4" id="KW-0378">Hydrolase</keyword>
<name>A0ABV7JCL4_9GAMM</name>
<evidence type="ECO:0000256" key="2">
    <source>
        <dbReference type="ARBA" id="ARBA00022670"/>
    </source>
</evidence>
<evidence type="ECO:0000256" key="1">
    <source>
        <dbReference type="ARBA" id="ARBA00007447"/>
    </source>
</evidence>
<evidence type="ECO:0000256" key="4">
    <source>
        <dbReference type="ARBA" id="ARBA00022801"/>
    </source>
</evidence>
<evidence type="ECO:0000313" key="6">
    <source>
        <dbReference type="EMBL" id="MFC3195858.1"/>
    </source>
</evidence>
<dbReference type="EMBL" id="JBHRTS010000010">
    <property type="protein sequence ID" value="MFC3195858.1"/>
    <property type="molecule type" value="Genomic_DNA"/>
</dbReference>
<dbReference type="PANTHER" id="PTHR13683">
    <property type="entry name" value="ASPARTYL PROTEASES"/>
    <property type="match status" value="1"/>
</dbReference>
<dbReference type="InterPro" id="IPR033121">
    <property type="entry name" value="PEPTIDASE_A1"/>
</dbReference>
<comment type="caution">
    <text evidence="6">The sequence shown here is derived from an EMBL/GenBank/DDBJ whole genome shotgun (WGS) entry which is preliminary data.</text>
</comment>
<evidence type="ECO:0000313" key="7">
    <source>
        <dbReference type="Proteomes" id="UP001595533"/>
    </source>
</evidence>
<keyword evidence="2" id="KW-0645">Protease</keyword>
<evidence type="ECO:0000259" key="5">
    <source>
        <dbReference type="PROSITE" id="PS51767"/>
    </source>
</evidence>
<dbReference type="Proteomes" id="UP001595533">
    <property type="component" value="Unassembled WGS sequence"/>
</dbReference>
<dbReference type="InterPro" id="IPR001461">
    <property type="entry name" value="Aspartic_peptidase_A1"/>
</dbReference>
<evidence type="ECO:0000256" key="3">
    <source>
        <dbReference type="ARBA" id="ARBA00022729"/>
    </source>
</evidence>
<dbReference type="PANTHER" id="PTHR13683:SF375">
    <property type="entry name" value="PEPTIDASE A1 DOMAIN-CONTAINING PROTEIN"/>
    <property type="match status" value="1"/>
</dbReference>